<dbReference type="RefSeq" id="WP_188392247.1">
    <property type="nucleotide sequence ID" value="NZ_BMEV01000034.1"/>
</dbReference>
<feature type="transmembrane region" description="Helical" evidence="1">
    <location>
        <begin position="196"/>
        <end position="218"/>
    </location>
</feature>
<keyword evidence="1" id="KW-1133">Transmembrane helix</keyword>
<evidence type="ECO:0000313" key="3">
    <source>
        <dbReference type="Proteomes" id="UP000602050"/>
    </source>
</evidence>
<feature type="transmembrane region" description="Helical" evidence="1">
    <location>
        <begin position="130"/>
        <end position="150"/>
    </location>
</feature>
<name>A0A8J2X938_9BACI</name>
<dbReference type="EMBL" id="BMEV01000034">
    <property type="protein sequence ID" value="GFZ78283.1"/>
    <property type="molecule type" value="Genomic_DNA"/>
</dbReference>
<feature type="transmembrane region" description="Helical" evidence="1">
    <location>
        <begin position="94"/>
        <end position="118"/>
    </location>
</feature>
<dbReference type="PANTHER" id="PTHR41307:SF1">
    <property type="entry name" value="MEMBRANE PROTEIN"/>
    <property type="match status" value="1"/>
</dbReference>
<protein>
    <recommendedName>
        <fullName evidence="4">DUF1129 family protein</fullName>
    </recommendedName>
</protein>
<accession>A0A8J2X938</accession>
<reference evidence="2" key="1">
    <citation type="journal article" date="2014" name="Int. J. Syst. Evol. Microbiol.">
        <title>Complete genome sequence of Corynebacterium casei LMG S-19264T (=DSM 44701T), isolated from a smear-ripened cheese.</title>
        <authorList>
            <consortium name="US DOE Joint Genome Institute (JGI-PGF)"/>
            <person name="Walter F."/>
            <person name="Albersmeier A."/>
            <person name="Kalinowski J."/>
            <person name="Ruckert C."/>
        </authorList>
    </citation>
    <scope>NUCLEOTIDE SEQUENCE</scope>
    <source>
        <strain evidence="2">CGMCC 1.12360</strain>
    </source>
</reference>
<dbReference type="Gene3D" id="1.10.1900.10">
    <property type="entry name" value="c-terminal domain of poly(a) binding protein"/>
    <property type="match status" value="1"/>
</dbReference>
<keyword evidence="3" id="KW-1185">Reference proteome</keyword>
<proteinExistence type="predicted"/>
<keyword evidence="1" id="KW-0472">Membrane</keyword>
<dbReference type="Pfam" id="PF06570">
    <property type="entry name" value="DUF1129"/>
    <property type="match status" value="1"/>
</dbReference>
<dbReference type="InterPro" id="IPR009214">
    <property type="entry name" value="DUF1129"/>
</dbReference>
<organism evidence="2 3">
    <name type="scientific">Compostibacillus humi</name>
    <dbReference type="NCBI Taxonomy" id="1245525"/>
    <lineage>
        <taxon>Bacteria</taxon>
        <taxon>Bacillati</taxon>
        <taxon>Bacillota</taxon>
        <taxon>Bacilli</taxon>
        <taxon>Bacillales</taxon>
        <taxon>Bacillaceae</taxon>
        <taxon>Compostibacillus</taxon>
    </lineage>
</organism>
<dbReference type="Proteomes" id="UP000602050">
    <property type="component" value="Unassembled WGS sequence"/>
</dbReference>
<sequence length="230" mass="26710">MNAKDIIELNNELREQLNKENLAAYEDMLTYIRLSSNKSEQQTEEVLLELLEHLLEAQKSGKTAKDIFGEDLKQYCDELINEIPGEKMTKNMRFWSYIALQYLAVITLTFGLLSFLLHSFFQLGESSLRFPLGTGVIAILLDLGLFYLLVRFILAWMKNSSFKEKRPKKWVEFLQLWLIMTCAIALFYFIPKLLPHFGTTITVHNLVIAAIGVILYLIAKILNKRYRFTS</sequence>
<reference evidence="2" key="2">
    <citation type="submission" date="2020-09" db="EMBL/GenBank/DDBJ databases">
        <authorList>
            <person name="Sun Q."/>
            <person name="Zhou Y."/>
        </authorList>
    </citation>
    <scope>NUCLEOTIDE SEQUENCE</scope>
    <source>
        <strain evidence="2">CGMCC 1.12360</strain>
    </source>
</reference>
<dbReference type="SUPFAM" id="SSF158560">
    <property type="entry name" value="BH3980-like"/>
    <property type="match status" value="1"/>
</dbReference>
<evidence type="ECO:0000313" key="2">
    <source>
        <dbReference type="EMBL" id="GFZ78283.1"/>
    </source>
</evidence>
<dbReference type="PANTHER" id="PTHR41307">
    <property type="entry name" value="MEMBRANE PROTEIN-RELATED"/>
    <property type="match status" value="1"/>
</dbReference>
<comment type="caution">
    <text evidence="2">The sequence shown here is derived from an EMBL/GenBank/DDBJ whole genome shotgun (WGS) entry which is preliminary data.</text>
</comment>
<evidence type="ECO:0008006" key="4">
    <source>
        <dbReference type="Google" id="ProtNLM"/>
    </source>
</evidence>
<gene>
    <name evidence="2" type="ORF">GCM10010978_19800</name>
</gene>
<evidence type="ECO:0000256" key="1">
    <source>
        <dbReference type="SAM" id="Phobius"/>
    </source>
</evidence>
<dbReference type="AlphaFoldDB" id="A0A8J2X938"/>
<keyword evidence="1" id="KW-0812">Transmembrane</keyword>
<feature type="transmembrane region" description="Helical" evidence="1">
    <location>
        <begin position="170"/>
        <end position="190"/>
    </location>
</feature>